<reference evidence="1" key="1">
    <citation type="journal article" date="2014" name="Int. J. Syst. Evol. Microbiol.">
        <title>Complete genome sequence of Corynebacterium casei LMG S-19264T (=DSM 44701T), isolated from a smear-ripened cheese.</title>
        <authorList>
            <consortium name="US DOE Joint Genome Institute (JGI-PGF)"/>
            <person name="Walter F."/>
            <person name="Albersmeier A."/>
            <person name="Kalinowski J."/>
            <person name="Ruckert C."/>
        </authorList>
    </citation>
    <scope>NUCLEOTIDE SEQUENCE</scope>
    <source>
        <strain evidence="1">VKM B-2347</strain>
    </source>
</reference>
<evidence type="ECO:0000313" key="1">
    <source>
        <dbReference type="EMBL" id="GLK69243.1"/>
    </source>
</evidence>
<sequence length="394" mass="43434">MTERTPPATSGLRSFFLAGFECASQRRADNRRLDLLVSTGHEAHAAADYAAVASHGLRTARDGMRWHRIETAPGVYDWSSVAPMADAAARAGVQVIWDLCHYGYPDGLDIWSPAFPERFAKFAKAAAAFIREQSDDIPYFCPINEISYWAWAGGDMGRFNPMARKRGGELKRQLARAAIAGTHAVREADPRARFICAEPSIYVYPSSPSAKDIAAAQGYCEIQFEAHDLLTGRLEPELGGSPEVLDIVGVNFYPDNQWVMGGGAIPMGHHDYRPFRDMLAEAHKRYGRPVIVSEFGAENTARPAWLNYVAGEVAAARAAGSAIEGMCLYPILDYHGWENDRICDVGLFGMADADGRRPVYEPLADELARQRLRFEGDHRGSADGRVVPLRREAS</sequence>
<dbReference type="Gene3D" id="3.20.20.80">
    <property type="entry name" value="Glycosidases"/>
    <property type="match status" value="1"/>
</dbReference>
<evidence type="ECO:0000313" key="2">
    <source>
        <dbReference type="Proteomes" id="UP001143372"/>
    </source>
</evidence>
<comment type="caution">
    <text evidence="1">The sequence shown here is derived from an EMBL/GenBank/DDBJ whole genome shotgun (WGS) entry which is preliminary data.</text>
</comment>
<organism evidence="1 2">
    <name type="scientific">Hansschlegelia plantiphila</name>
    <dbReference type="NCBI Taxonomy" id="374655"/>
    <lineage>
        <taxon>Bacteria</taxon>
        <taxon>Pseudomonadati</taxon>
        <taxon>Pseudomonadota</taxon>
        <taxon>Alphaproteobacteria</taxon>
        <taxon>Hyphomicrobiales</taxon>
        <taxon>Methylopilaceae</taxon>
        <taxon>Hansschlegelia</taxon>
    </lineage>
</organism>
<dbReference type="Proteomes" id="UP001143372">
    <property type="component" value="Unassembled WGS sequence"/>
</dbReference>
<name>A0A9W6J3T6_9HYPH</name>
<dbReference type="AlphaFoldDB" id="A0A9W6J3T6"/>
<dbReference type="InterPro" id="IPR017853">
    <property type="entry name" value="GH"/>
</dbReference>
<keyword evidence="2" id="KW-1185">Reference proteome</keyword>
<dbReference type="RefSeq" id="WP_271169474.1">
    <property type="nucleotide sequence ID" value="NZ_BSFI01000021.1"/>
</dbReference>
<accession>A0A9W6J3T6</accession>
<gene>
    <name evidence="1" type="ORF">GCM10008179_28810</name>
</gene>
<dbReference type="EMBL" id="BSFI01000021">
    <property type="protein sequence ID" value="GLK69243.1"/>
    <property type="molecule type" value="Genomic_DNA"/>
</dbReference>
<reference evidence="1" key="2">
    <citation type="submission" date="2023-01" db="EMBL/GenBank/DDBJ databases">
        <authorList>
            <person name="Sun Q."/>
            <person name="Evtushenko L."/>
        </authorList>
    </citation>
    <scope>NUCLEOTIDE SEQUENCE</scope>
    <source>
        <strain evidence="1">VKM B-2347</strain>
    </source>
</reference>
<protein>
    <submittedName>
        <fullName evidence="1">Beta-glucosidase</fullName>
    </submittedName>
</protein>
<dbReference type="SUPFAM" id="SSF51445">
    <property type="entry name" value="(Trans)glycosidases"/>
    <property type="match status" value="1"/>
</dbReference>
<proteinExistence type="predicted"/>